<dbReference type="InterPro" id="IPR012340">
    <property type="entry name" value="NA-bd_OB-fold"/>
</dbReference>
<organism evidence="8">
    <name type="scientific">Daucus carota subsp. sativus</name>
    <name type="common">Carrot</name>
    <dbReference type="NCBI Taxonomy" id="79200"/>
    <lineage>
        <taxon>Eukaryota</taxon>
        <taxon>Viridiplantae</taxon>
        <taxon>Streptophyta</taxon>
        <taxon>Embryophyta</taxon>
        <taxon>Tracheophyta</taxon>
        <taxon>Spermatophyta</taxon>
        <taxon>Magnoliopsida</taxon>
        <taxon>eudicotyledons</taxon>
        <taxon>Gunneridae</taxon>
        <taxon>Pentapetalae</taxon>
        <taxon>asterids</taxon>
        <taxon>campanulids</taxon>
        <taxon>Apiales</taxon>
        <taxon>Apiaceae</taxon>
        <taxon>Apioideae</taxon>
        <taxon>Scandiceae</taxon>
        <taxon>Daucinae</taxon>
        <taxon>Daucus</taxon>
        <taxon>Daucus sect. Daucus</taxon>
    </lineage>
</organism>
<sequence length="487" mass="55385">MFNQLSDLDCSKTTWRVKARVTRMWPSVSNTTTGNDGLRGYNLILLDDNDCHVHAFVYADKWRSVADKIDEGCVYVISNFYTKKPTGNLKPVSSPVLINFSNSTSVEKVEEDDFMIPRHKFEFVDFSDMLTIASANKNVEYPEFTTDVIGVLEDYQGLSKLGTVYGQKDISRFRITDGRHSAKVTAWEQIALATDARYKSITTRPIIIIMASVKMKTFKDEYIQMNTCPSTKIYLNLDNEVVHAMRQRLDEEGYVPSEKSFSDPSSLGMVSAPAIETITLKELSEKNKSEFIKRMFLCKAIVKNIEENEKWWIDCCHKSNCSEELSKVDGKFRCLKCHRNYPIPQKRFRIIVLAEDETEAFNFVLFDRAVKRIVGKTATKLIAERIDDESNLKDYPSELKAIHGKEFTFKIELNEDNILIKSTVYNATDAFGREFTASSKSEASTSDLEITGYKDKKDEDVADNGNTPGSAKSCSKKIKMVKLFCAV</sequence>
<evidence type="ECO:0000313" key="10">
    <source>
        <dbReference type="Proteomes" id="UP000077755"/>
    </source>
</evidence>
<evidence type="ECO:0000256" key="1">
    <source>
        <dbReference type="ARBA" id="ARBA00005690"/>
    </source>
</evidence>
<dbReference type="GO" id="GO:0008270">
    <property type="term" value="F:zinc ion binding"/>
    <property type="evidence" value="ECO:0007669"/>
    <property type="project" value="UniProtKB-KW"/>
</dbReference>
<keyword evidence="3" id="KW-0863">Zinc-finger</keyword>
<dbReference type="Gramene" id="KZM97788">
    <property type="protein sequence ID" value="KZM97788"/>
    <property type="gene ID" value="DCAR_014850"/>
</dbReference>
<dbReference type="Gene3D" id="2.40.50.140">
    <property type="entry name" value="Nucleic acid-binding proteins"/>
    <property type="match status" value="3"/>
</dbReference>
<evidence type="ECO:0000313" key="8">
    <source>
        <dbReference type="EMBL" id="KZM97788.1"/>
    </source>
</evidence>
<dbReference type="STRING" id="79200.A0A165WZ85"/>
<evidence type="ECO:0000256" key="3">
    <source>
        <dbReference type="ARBA" id="ARBA00022771"/>
    </source>
</evidence>
<dbReference type="SUPFAM" id="SSF50249">
    <property type="entry name" value="Nucleic acid-binding proteins"/>
    <property type="match status" value="3"/>
</dbReference>
<evidence type="ECO:0000256" key="4">
    <source>
        <dbReference type="ARBA" id="ARBA00022833"/>
    </source>
</evidence>
<keyword evidence="4" id="KW-0862">Zinc</keyword>
<evidence type="ECO:0000256" key="2">
    <source>
        <dbReference type="ARBA" id="ARBA00022723"/>
    </source>
</evidence>
<dbReference type="EMBL" id="LNRQ01000004">
    <property type="protein sequence ID" value="KZM97788.1"/>
    <property type="molecule type" value="Genomic_DNA"/>
</dbReference>
<dbReference type="CDD" id="cd04481">
    <property type="entry name" value="RPA1_DBD_B_like"/>
    <property type="match status" value="1"/>
</dbReference>
<dbReference type="Pfam" id="PF08646">
    <property type="entry name" value="Rep_fac-A_C"/>
    <property type="match status" value="1"/>
</dbReference>
<dbReference type="EMBL" id="CP093346">
    <property type="protein sequence ID" value="WOG96652.1"/>
    <property type="molecule type" value="Genomic_DNA"/>
</dbReference>
<evidence type="ECO:0000256" key="5">
    <source>
        <dbReference type="ARBA" id="ARBA00023125"/>
    </source>
</evidence>
<dbReference type="CDD" id="cd04476">
    <property type="entry name" value="RPA1_DBD_C"/>
    <property type="match status" value="1"/>
</dbReference>
<keyword evidence="2" id="KW-0479">Metal-binding</keyword>
<feature type="domain" description="Replication protein A 70 kDa DNA-binding subunit B/D first OB fold" evidence="6">
    <location>
        <begin position="2"/>
        <end position="108"/>
    </location>
</feature>
<evidence type="ECO:0000259" key="7">
    <source>
        <dbReference type="Pfam" id="PF08646"/>
    </source>
</evidence>
<dbReference type="PANTHER" id="PTHR47165">
    <property type="entry name" value="OS03G0429900 PROTEIN"/>
    <property type="match status" value="1"/>
</dbReference>
<reference evidence="9" key="2">
    <citation type="submission" date="2022-03" db="EMBL/GenBank/DDBJ databases">
        <title>Draft title - Genomic analysis of global carrot germplasm unveils the trajectory of domestication and the origin of high carotenoid orange carrot.</title>
        <authorList>
            <person name="Iorizzo M."/>
            <person name="Ellison S."/>
            <person name="Senalik D."/>
            <person name="Macko-Podgorni A."/>
            <person name="Grzebelus D."/>
            <person name="Bostan H."/>
            <person name="Rolling W."/>
            <person name="Curaba J."/>
            <person name="Simon P."/>
        </authorList>
    </citation>
    <scope>NUCLEOTIDE SEQUENCE</scope>
    <source>
        <tissue evidence="9">Leaf</tissue>
    </source>
</reference>
<gene>
    <name evidence="8" type="ORF">DCAR_014850</name>
    <name evidence="9" type="ORF">DCAR_0415988</name>
</gene>
<keyword evidence="5" id="KW-0238">DNA-binding</keyword>
<dbReference type="OMA" id="TPATHIY"/>
<comment type="similarity">
    <text evidence="1">Belongs to the replication factor A protein 1 family.</text>
</comment>
<accession>A0A165WZ85</accession>
<keyword evidence="10" id="KW-1185">Reference proteome</keyword>
<dbReference type="AlphaFoldDB" id="A0A165WZ85"/>
<dbReference type="InterPro" id="IPR003871">
    <property type="entry name" value="RFA1B/D_OB_1st"/>
</dbReference>
<name>A0A165WZ85_DAUCS</name>
<dbReference type="InterPro" id="IPR047192">
    <property type="entry name" value="Euk_RPA1_DBD_C"/>
</dbReference>
<dbReference type="GO" id="GO:0003677">
    <property type="term" value="F:DNA binding"/>
    <property type="evidence" value="ECO:0007669"/>
    <property type="project" value="UniProtKB-KW"/>
</dbReference>
<dbReference type="Proteomes" id="UP000077755">
    <property type="component" value="Chromosome 4"/>
</dbReference>
<proteinExistence type="inferred from homology"/>
<dbReference type="Pfam" id="PF02721">
    <property type="entry name" value="DUF223"/>
    <property type="match status" value="1"/>
</dbReference>
<feature type="domain" description="Replication factor A C-terminal" evidence="7">
    <location>
        <begin position="296"/>
        <end position="417"/>
    </location>
</feature>
<protein>
    <submittedName>
        <fullName evidence="8">Uncharacterized protein</fullName>
    </submittedName>
</protein>
<dbReference type="PANTHER" id="PTHR47165:SF4">
    <property type="entry name" value="OS03G0429900 PROTEIN"/>
    <property type="match status" value="1"/>
</dbReference>
<evidence type="ECO:0000313" key="9">
    <source>
        <dbReference type="EMBL" id="WOG96652.1"/>
    </source>
</evidence>
<evidence type="ECO:0000259" key="6">
    <source>
        <dbReference type="Pfam" id="PF02721"/>
    </source>
</evidence>
<dbReference type="InterPro" id="IPR013955">
    <property type="entry name" value="Rep_factor-A_C"/>
</dbReference>
<reference evidence="8" key="1">
    <citation type="journal article" date="2016" name="Nat. Genet.">
        <title>A high-quality carrot genome assembly provides new insights into carotenoid accumulation and asterid genome evolution.</title>
        <authorList>
            <person name="Iorizzo M."/>
            <person name="Ellison S."/>
            <person name="Senalik D."/>
            <person name="Zeng P."/>
            <person name="Satapoomin P."/>
            <person name="Huang J."/>
            <person name="Bowman M."/>
            <person name="Iovene M."/>
            <person name="Sanseverino W."/>
            <person name="Cavagnaro P."/>
            <person name="Yildiz M."/>
            <person name="Macko-Podgorni A."/>
            <person name="Moranska E."/>
            <person name="Grzebelus E."/>
            <person name="Grzebelus D."/>
            <person name="Ashrafi H."/>
            <person name="Zheng Z."/>
            <person name="Cheng S."/>
            <person name="Spooner D."/>
            <person name="Van Deynze A."/>
            <person name="Simon P."/>
        </authorList>
    </citation>
    <scope>NUCLEOTIDE SEQUENCE [LARGE SCALE GENOMIC DNA]</scope>
    <source>
        <tissue evidence="8">Leaf</tissue>
    </source>
</reference>